<dbReference type="SUPFAM" id="SSF46894">
    <property type="entry name" value="C-terminal effector domain of the bipartite response regulators"/>
    <property type="match status" value="1"/>
</dbReference>
<evidence type="ECO:0000256" key="5">
    <source>
        <dbReference type="ARBA" id="ARBA00023163"/>
    </source>
</evidence>
<evidence type="ECO:0000256" key="3">
    <source>
        <dbReference type="ARBA" id="ARBA00023015"/>
    </source>
</evidence>
<comment type="similarity">
    <text evidence="1">Belongs to the AfsR/DnrI/RedD regulatory family.</text>
</comment>
<dbReference type="Proteomes" id="UP000240429">
    <property type="component" value="Unassembled WGS sequence"/>
</dbReference>
<evidence type="ECO:0000256" key="2">
    <source>
        <dbReference type="ARBA" id="ARBA00023012"/>
    </source>
</evidence>
<keyword evidence="9" id="KW-1185">Reference proteome</keyword>
<feature type="domain" description="OmpR/PhoB-type" evidence="7">
    <location>
        <begin position="1"/>
        <end position="90"/>
    </location>
</feature>
<evidence type="ECO:0000256" key="6">
    <source>
        <dbReference type="PROSITE-ProRule" id="PRU01091"/>
    </source>
</evidence>
<dbReference type="Pfam" id="PF00486">
    <property type="entry name" value="Trans_reg_C"/>
    <property type="match status" value="1"/>
</dbReference>
<keyword evidence="5" id="KW-0804">Transcription</keyword>
<feature type="DNA-binding region" description="OmpR/PhoB-type" evidence="6">
    <location>
        <begin position="1"/>
        <end position="90"/>
    </location>
</feature>
<dbReference type="InterPro" id="IPR036388">
    <property type="entry name" value="WH-like_DNA-bd_sf"/>
</dbReference>
<organism evidence="8 9">
    <name type="scientific">Streptomyces dioscori</name>
    <dbReference type="NCBI Taxonomy" id="2109333"/>
    <lineage>
        <taxon>Bacteria</taxon>
        <taxon>Bacillati</taxon>
        <taxon>Actinomycetota</taxon>
        <taxon>Actinomycetes</taxon>
        <taxon>Kitasatosporales</taxon>
        <taxon>Streptomycetaceae</taxon>
        <taxon>Streptomyces</taxon>
        <taxon>Streptomyces aurantiacus group</taxon>
    </lineage>
</organism>
<dbReference type="InterPro" id="IPR005158">
    <property type="entry name" value="BTAD"/>
</dbReference>
<dbReference type="GO" id="GO:0000160">
    <property type="term" value="P:phosphorelay signal transduction system"/>
    <property type="evidence" value="ECO:0007669"/>
    <property type="project" value="UniProtKB-KW"/>
</dbReference>
<dbReference type="RefSeq" id="WP_107019210.1">
    <property type="nucleotide sequence ID" value="NZ_KZ679047.1"/>
</dbReference>
<dbReference type="SUPFAM" id="SSF48452">
    <property type="entry name" value="TPR-like"/>
    <property type="match status" value="1"/>
</dbReference>
<dbReference type="EMBL" id="PYBJ01000018">
    <property type="protein sequence ID" value="PSM40587.1"/>
    <property type="molecule type" value="Genomic_DNA"/>
</dbReference>
<gene>
    <name evidence="8" type="ORF">C6Y14_25895</name>
</gene>
<sequence>MQVRVLGPVRMCAGGDETALEGTKPRALLAALVLGRGSVVPDSRLIALLWGDDAPATVTAQLCTYVSRLRRRLGPGIQLVRRRPGYVLHTGESSVDLYEFERLAGLGQDAFRAGRYGPAAERLRSALALWSGPALADATTFLREAAEPGLNEARTAALECRIDADLAQGEHAGVVSELTDLVARYPLRERFRAQLMTALYRSERQGDALAVFHSARRLLDEELGVSPGRSLMLTHQAVLSGELAFRDAASPPALHPVTAAGR</sequence>
<dbReference type="SMART" id="SM01043">
    <property type="entry name" value="BTAD"/>
    <property type="match status" value="1"/>
</dbReference>
<dbReference type="Gene3D" id="1.25.40.10">
    <property type="entry name" value="Tetratricopeptide repeat domain"/>
    <property type="match status" value="1"/>
</dbReference>
<dbReference type="GO" id="GO:0006355">
    <property type="term" value="P:regulation of DNA-templated transcription"/>
    <property type="evidence" value="ECO:0007669"/>
    <property type="project" value="InterPro"/>
</dbReference>
<dbReference type="SMART" id="SM00862">
    <property type="entry name" value="Trans_reg_C"/>
    <property type="match status" value="1"/>
</dbReference>
<dbReference type="InterPro" id="IPR051677">
    <property type="entry name" value="AfsR-DnrI-RedD_regulator"/>
</dbReference>
<dbReference type="GO" id="GO:0003677">
    <property type="term" value="F:DNA binding"/>
    <property type="evidence" value="ECO:0007669"/>
    <property type="project" value="UniProtKB-UniRule"/>
</dbReference>
<evidence type="ECO:0000256" key="4">
    <source>
        <dbReference type="ARBA" id="ARBA00023125"/>
    </source>
</evidence>
<comment type="caution">
    <text evidence="8">The sequence shown here is derived from an EMBL/GenBank/DDBJ whole genome shotgun (WGS) entry which is preliminary data.</text>
</comment>
<evidence type="ECO:0000313" key="9">
    <source>
        <dbReference type="Proteomes" id="UP000240429"/>
    </source>
</evidence>
<keyword evidence="2" id="KW-0902">Two-component regulatory system</keyword>
<keyword evidence="4 6" id="KW-0238">DNA-binding</keyword>
<evidence type="ECO:0000259" key="7">
    <source>
        <dbReference type="PROSITE" id="PS51755"/>
    </source>
</evidence>
<dbReference type="AlphaFoldDB" id="A0A2P8Q2U4"/>
<dbReference type="InterPro" id="IPR011990">
    <property type="entry name" value="TPR-like_helical_dom_sf"/>
</dbReference>
<dbReference type="InterPro" id="IPR016032">
    <property type="entry name" value="Sig_transdc_resp-reg_C-effctor"/>
</dbReference>
<reference evidence="8 9" key="1">
    <citation type="submission" date="2018-03" db="EMBL/GenBank/DDBJ databases">
        <title>Streptomyces dioscori sp. nov., a novel endophytic actinobacterium isolated from bulbil of Dioscorea bulbifera L.</title>
        <authorList>
            <person name="Zhikuan W."/>
        </authorList>
    </citation>
    <scope>NUCLEOTIDE SEQUENCE [LARGE SCALE GENOMIC DNA]</scope>
    <source>
        <strain evidence="8 9">A217</strain>
    </source>
</reference>
<name>A0A2P8Q2U4_9ACTN</name>
<dbReference type="CDD" id="cd15831">
    <property type="entry name" value="BTAD"/>
    <property type="match status" value="1"/>
</dbReference>
<accession>A0A2P8Q2U4</accession>
<dbReference type="PANTHER" id="PTHR35807:SF1">
    <property type="entry name" value="TRANSCRIPTIONAL REGULATOR REDD"/>
    <property type="match status" value="1"/>
</dbReference>
<dbReference type="Pfam" id="PF03704">
    <property type="entry name" value="BTAD"/>
    <property type="match status" value="1"/>
</dbReference>
<dbReference type="PROSITE" id="PS51755">
    <property type="entry name" value="OMPR_PHOB"/>
    <property type="match status" value="1"/>
</dbReference>
<evidence type="ECO:0000313" key="8">
    <source>
        <dbReference type="EMBL" id="PSM40587.1"/>
    </source>
</evidence>
<dbReference type="InterPro" id="IPR001867">
    <property type="entry name" value="OmpR/PhoB-type_DNA-bd"/>
</dbReference>
<protein>
    <submittedName>
        <fullName evidence="8">Regulator protein</fullName>
    </submittedName>
</protein>
<proteinExistence type="inferred from homology"/>
<keyword evidence="3" id="KW-0805">Transcription regulation</keyword>
<dbReference type="PANTHER" id="PTHR35807">
    <property type="entry name" value="TRANSCRIPTIONAL REGULATOR REDD-RELATED"/>
    <property type="match status" value="1"/>
</dbReference>
<dbReference type="OrthoDB" id="4336084at2"/>
<evidence type="ECO:0000256" key="1">
    <source>
        <dbReference type="ARBA" id="ARBA00005820"/>
    </source>
</evidence>
<dbReference type="Gene3D" id="1.10.10.10">
    <property type="entry name" value="Winged helix-like DNA-binding domain superfamily/Winged helix DNA-binding domain"/>
    <property type="match status" value="1"/>
</dbReference>